<keyword evidence="1" id="KW-0472">Membrane</keyword>
<keyword evidence="1" id="KW-0812">Transmembrane</keyword>
<organism evidence="2 3">
    <name type="scientific">Thermosipho atlanticus DSM 15807</name>
    <dbReference type="NCBI Taxonomy" id="1123380"/>
    <lineage>
        <taxon>Bacteria</taxon>
        <taxon>Thermotogati</taxon>
        <taxon>Thermotogota</taxon>
        <taxon>Thermotogae</taxon>
        <taxon>Thermotogales</taxon>
        <taxon>Fervidobacteriaceae</taxon>
        <taxon>Thermosipho</taxon>
    </lineage>
</organism>
<keyword evidence="1" id="KW-1133">Transmembrane helix</keyword>
<dbReference type="AlphaFoldDB" id="A0A1M5U5U8"/>
<feature type="transmembrane region" description="Helical" evidence="1">
    <location>
        <begin position="40"/>
        <end position="60"/>
    </location>
</feature>
<dbReference type="STRING" id="1123380.SAMN02745199_1644"/>
<evidence type="ECO:0000256" key="1">
    <source>
        <dbReference type="SAM" id="Phobius"/>
    </source>
</evidence>
<evidence type="ECO:0008006" key="4">
    <source>
        <dbReference type="Google" id="ProtNLM"/>
    </source>
</evidence>
<accession>A0A1M5U5U8</accession>
<reference evidence="3" key="1">
    <citation type="submission" date="2016-11" db="EMBL/GenBank/DDBJ databases">
        <authorList>
            <person name="Varghese N."/>
            <person name="Submissions S."/>
        </authorList>
    </citation>
    <scope>NUCLEOTIDE SEQUENCE [LARGE SCALE GENOMIC DNA]</scope>
    <source>
        <strain evidence="3">DSM 15807</strain>
    </source>
</reference>
<feature type="transmembrane region" description="Helical" evidence="1">
    <location>
        <begin position="67"/>
        <end position="86"/>
    </location>
</feature>
<keyword evidence="3" id="KW-1185">Reference proteome</keyword>
<dbReference type="RefSeq" id="WP_073074011.1">
    <property type="nucleotide sequence ID" value="NZ_FQXN01000008.1"/>
</dbReference>
<proteinExistence type="predicted"/>
<name>A0A1M5U5U8_9BACT</name>
<sequence length="110" mass="12038">MTRNKIGKILGFIVISFWVFILLGHIFGAANEHLQFTETAIMEGVILTLLIFTEIVGFLLNFKYKRLGATIVIIGALFLCVFAGITAGHNKLLAISVSGLPFLIVGILIF</sequence>
<feature type="transmembrane region" description="Helical" evidence="1">
    <location>
        <begin position="92"/>
        <end position="109"/>
    </location>
</feature>
<evidence type="ECO:0000313" key="2">
    <source>
        <dbReference type="EMBL" id="SHH58445.1"/>
    </source>
</evidence>
<protein>
    <recommendedName>
        <fullName evidence="4">DoxX-like family protein</fullName>
    </recommendedName>
</protein>
<gene>
    <name evidence="2" type="ORF">SAMN02745199_1644</name>
</gene>
<evidence type="ECO:0000313" key="3">
    <source>
        <dbReference type="Proteomes" id="UP000242592"/>
    </source>
</evidence>
<feature type="transmembrane region" description="Helical" evidence="1">
    <location>
        <begin position="9"/>
        <end position="28"/>
    </location>
</feature>
<dbReference type="Proteomes" id="UP000242592">
    <property type="component" value="Unassembled WGS sequence"/>
</dbReference>
<dbReference type="EMBL" id="FQXN01000008">
    <property type="protein sequence ID" value="SHH58445.1"/>
    <property type="molecule type" value="Genomic_DNA"/>
</dbReference>